<accession>A0A0K0XVC9</accession>
<evidence type="ECO:0000313" key="1">
    <source>
        <dbReference type="EMBL" id="AKS41625.1"/>
    </source>
</evidence>
<protein>
    <submittedName>
        <fullName evidence="1">Inter-alpha-trypsin inhibitor domain-containing protein</fullName>
    </submittedName>
</protein>
<dbReference type="SMART" id="SM00609">
    <property type="entry name" value="VIT"/>
    <property type="match status" value="1"/>
</dbReference>
<dbReference type="EMBL" id="CP012154">
    <property type="protein sequence ID" value="AKS41625.1"/>
    <property type="molecule type" value="Genomic_DNA"/>
</dbReference>
<keyword evidence="2" id="KW-1185">Reference proteome</keyword>
<organism evidence="1 2">
    <name type="scientific">Wenzhouxiangella marina</name>
    <dbReference type="NCBI Taxonomy" id="1579979"/>
    <lineage>
        <taxon>Bacteria</taxon>
        <taxon>Pseudomonadati</taxon>
        <taxon>Pseudomonadota</taxon>
        <taxon>Gammaproteobacteria</taxon>
        <taxon>Chromatiales</taxon>
        <taxon>Wenzhouxiangellaceae</taxon>
        <taxon>Wenzhouxiangella</taxon>
    </lineage>
</organism>
<dbReference type="Pfam" id="PF13768">
    <property type="entry name" value="VWA_3"/>
    <property type="match status" value="1"/>
</dbReference>
<evidence type="ECO:0000313" key="2">
    <source>
        <dbReference type="Proteomes" id="UP000066624"/>
    </source>
</evidence>
<dbReference type="PANTHER" id="PTHR45737">
    <property type="entry name" value="VON WILLEBRAND FACTOR A DOMAIN-CONTAINING PROTEIN 5A"/>
    <property type="match status" value="1"/>
</dbReference>
<dbReference type="PROSITE" id="PS51468">
    <property type="entry name" value="VIT"/>
    <property type="match status" value="1"/>
</dbReference>
<dbReference type="RefSeq" id="WP_049725250.1">
    <property type="nucleotide sequence ID" value="NZ_CP012154.1"/>
</dbReference>
<dbReference type="KEGG" id="wma:WM2015_1251"/>
<dbReference type="InterPro" id="IPR013694">
    <property type="entry name" value="VIT"/>
</dbReference>
<name>A0A0K0XVC9_9GAMM</name>
<dbReference type="PANTHER" id="PTHR45737:SF6">
    <property type="entry name" value="VON WILLEBRAND FACTOR A DOMAIN-CONTAINING PROTEIN 5A"/>
    <property type="match status" value="1"/>
</dbReference>
<dbReference type="SUPFAM" id="SSF53300">
    <property type="entry name" value="vWA-like"/>
    <property type="match status" value="1"/>
</dbReference>
<dbReference type="AlphaFoldDB" id="A0A0K0XVC9"/>
<dbReference type="InterPro" id="IPR036465">
    <property type="entry name" value="vWFA_dom_sf"/>
</dbReference>
<sequence>MAAFHRSFLAVLFAAAMISARAQSPEPSPATLWLEHDGQSSASLALVTDIDIEVTGLLAYAQVRQQFLNDTAEWAEGRYVFPLPDNAAVESLRVVIGDRVIEGEIQEREEARATYERARAEGRIASLVEQERANLFSTRIANIAPGELVEVQIGFRQAVEFVHGEFRLRFPMSMAPPYVPGNPTPAEMGSAADGGGWSPNTDRVPDASRITPPLAGPLDSVNPVDLSVELTPGVPLTWLESSHHLIDKQFDRGRWTVTLDGPFADPHRDFELVWRPAVDSHVESAVFMQRLGGLDHALVLLTPPQDFAALQTRREVTLIIDTSGSMQGQSIEQARKALLFALDSLSAQDRFNLIEFNSAASALFPAPVEASADHVLRARHFVNALRADGGTEMLQPLELALGQPISPGYLPQLVFITDGQVGNTTEIVDLVRRRIGQARLFTVGIGHGVNSQFLGDLARFGRGSEVLIADLWQVQGRMTELVAQLTSPVLHDIEVHWPAEVEAVPERIPDLYTGQPLMVVARAERLRGDVLVTGLSDGQPWQQVIPLETFQIAPGVAAHWGRQAIQRELDRRGHELAEDEVRRRVLDLAIEYQLLSPYTSLVAVDRTPERSREAALRRHQVPGYLADNGADANAMLARAMPATDAGTVSRWLRGLLALLMVVLLLLHPFISRQGDGEGES</sequence>
<dbReference type="NCBIfam" id="TIGR03788">
    <property type="entry name" value="marine_srt_targ"/>
    <property type="match status" value="1"/>
</dbReference>
<gene>
    <name evidence="1" type="ORF">WM2015_1251</name>
</gene>
<dbReference type="InterPro" id="IPR022440">
    <property type="entry name" value="CHP03788"/>
</dbReference>
<dbReference type="Proteomes" id="UP000066624">
    <property type="component" value="Chromosome"/>
</dbReference>
<reference evidence="1 2" key="1">
    <citation type="submission" date="2015-07" db="EMBL/GenBank/DDBJ databases">
        <authorList>
            <person name="Noorani M."/>
        </authorList>
    </citation>
    <scope>NUCLEOTIDE SEQUENCE [LARGE SCALE GENOMIC DNA]</scope>
    <source>
        <strain evidence="1 2">KCTC 42284</strain>
    </source>
</reference>
<dbReference type="STRING" id="1579979.WM2015_1251"/>
<proteinExistence type="predicted"/>
<dbReference type="PROSITE" id="PS50234">
    <property type="entry name" value="VWFA"/>
    <property type="match status" value="1"/>
</dbReference>
<dbReference type="SMART" id="SM00327">
    <property type="entry name" value="VWA"/>
    <property type="match status" value="1"/>
</dbReference>
<dbReference type="Gene3D" id="3.40.50.410">
    <property type="entry name" value="von Willebrand factor, type A domain"/>
    <property type="match status" value="1"/>
</dbReference>
<dbReference type="InterPro" id="IPR002035">
    <property type="entry name" value="VWF_A"/>
</dbReference>
<dbReference type="Pfam" id="PF08487">
    <property type="entry name" value="VIT"/>
    <property type="match status" value="1"/>
</dbReference>